<dbReference type="OrthoDB" id="9950890at2"/>
<feature type="transmembrane region" description="Helical" evidence="1">
    <location>
        <begin position="12"/>
        <end position="30"/>
    </location>
</feature>
<keyword evidence="1" id="KW-0812">Transmembrane</keyword>
<organism evidence="2 3">
    <name type="scientific">Streptococcus hillyeri</name>
    <dbReference type="NCBI Taxonomy" id="2282420"/>
    <lineage>
        <taxon>Bacteria</taxon>
        <taxon>Bacillati</taxon>
        <taxon>Bacillota</taxon>
        <taxon>Bacilli</taxon>
        <taxon>Lactobacillales</taxon>
        <taxon>Streptococcaceae</taxon>
        <taxon>Streptococcus</taxon>
    </lineage>
</organism>
<keyword evidence="3" id="KW-1185">Reference proteome</keyword>
<keyword evidence="1" id="KW-0472">Membrane</keyword>
<dbReference type="AlphaFoldDB" id="A0A3L9DSR4"/>
<gene>
    <name evidence="2" type="ORF">EAF07_07015</name>
</gene>
<accession>A0A3L9DSR4</accession>
<evidence type="ECO:0000313" key="3">
    <source>
        <dbReference type="Proteomes" id="UP000279194"/>
    </source>
</evidence>
<dbReference type="EMBL" id="RCVM01000013">
    <property type="protein sequence ID" value="RLY02649.1"/>
    <property type="molecule type" value="Genomic_DNA"/>
</dbReference>
<evidence type="ECO:0000256" key="1">
    <source>
        <dbReference type="SAM" id="Phobius"/>
    </source>
</evidence>
<feature type="transmembrane region" description="Helical" evidence="1">
    <location>
        <begin position="36"/>
        <end position="54"/>
    </location>
</feature>
<keyword evidence="1" id="KW-1133">Transmembrane helix</keyword>
<comment type="caution">
    <text evidence="2">The sequence shown here is derived from an EMBL/GenBank/DDBJ whole genome shotgun (WGS) entry which is preliminary data.</text>
</comment>
<dbReference type="RefSeq" id="WP_121835866.1">
    <property type="nucleotide sequence ID" value="NZ_CP163513.1"/>
</dbReference>
<dbReference type="Proteomes" id="UP000279194">
    <property type="component" value="Unassembled WGS sequence"/>
</dbReference>
<name>A0A3L9DSR4_9STRE</name>
<evidence type="ECO:0000313" key="2">
    <source>
        <dbReference type="EMBL" id="RLY02649.1"/>
    </source>
</evidence>
<sequence length="69" mass="7886">MEKAINKIHHLMAGISLILLPILSILTVVSLMEKHIWAGLGYGVAVLVWLYSLYQWNEILKLLKDDKVK</sequence>
<reference evidence="2 3" key="1">
    <citation type="submission" date="2018-10" db="EMBL/GenBank/DDBJ databases">
        <title>Streptococcus hillyeri sp. nov., isolated from equine tracheal sample.</title>
        <authorList>
            <person name="Macfadyen A.C."/>
            <person name="Waller A."/>
            <person name="Paterson G.K."/>
        </authorList>
    </citation>
    <scope>NUCLEOTIDE SEQUENCE [LARGE SCALE GENOMIC DNA]</scope>
    <source>
        <strain evidence="2 3">28462</strain>
    </source>
</reference>
<proteinExistence type="predicted"/>
<protein>
    <submittedName>
        <fullName evidence="2">Uncharacterized protein</fullName>
    </submittedName>
</protein>